<organism evidence="2 3">
    <name type="scientific">Sporormia fimetaria CBS 119925</name>
    <dbReference type="NCBI Taxonomy" id="1340428"/>
    <lineage>
        <taxon>Eukaryota</taxon>
        <taxon>Fungi</taxon>
        <taxon>Dikarya</taxon>
        <taxon>Ascomycota</taxon>
        <taxon>Pezizomycotina</taxon>
        <taxon>Dothideomycetes</taxon>
        <taxon>Pleosporomycetidae</taxon>
        <taxon>Pleosporales</taxon>
        <taxon>Sporormiaceae</taxon>
        <taxon>Sporormia</taxon>
    </lineage>
</organism>
<protein>
    <submittedName>
        <fullName evidence="2">Uncharacterized protein</fullName>
    </submittedName>
</protein>
<dbReference type="AlphaFoldDB" id="A0A6A6V751"/>
<evidence type="ECO:0000313" key="2">
    <source>
        <dbReference type="EMBL" id="KAF2745007.1"/>
    </source>
</evidence>
<sequence length="172" mass="18288">MRVSCRKLKSVPVEKFLGERRKEPEPHFAPSSSATLAFSTPLLLNTSHLHTPTTNDASSRPSSFSTLLSPISAASPPSQAKTQHADTGGGGQGPSLASVTRQVLRNVPRAPGQKTRPVVPLCDITYTLDFPSKLCLVDFFCSFVVVDVATDVLTESCVLPPASLSGRIPSTD</sequence>
<evidence type="ECO:0000256" key="1">
    <source>
        <dbReference type="SAM" id="MobiDB-lite"/>
    </source>
</evidence>
<feature type="region of interest" description="Disordered" evidence="1">
    <location>
        <begin position="47"/>
        <end position="96"/>
    </location>
</feature>
<feature type="compositionally biased region" description="Low complexity" evidence="1">
    <location>
        <begin position="58"/>
        <end position="80"/>
    </location>
</feature>
<dbReference type="EMBL" id="MU006585">
    <property type="protein sequence ID" value="KAF2745007.1"/>
    <property type="molecule type" value="Genomic_DNA"/>
</dbReference>
<gene>
    <name evidence="2" type="ORF">M011DRAFT_155147</name>
</gene>
<dbReference type="Proteomes" id="UP000799440">
    <property type="component" value="Unassembled WGS sequence"/>
</dbReference>
<evidence type="ECO:0000313" key="3">
    <source>
        <dbReference type="Proteomes" id="UP000799440"/>
    </source>
</evidence>
<proteinExistence type="predicted"/>
<accession>A0A6A6V751</accession>
<name>A0A6A6V751_9PLEO</name>
<feature type="compositionally biased region" description="Polar residues" evidence="1">
    <location>
        <begin position="47"/>
        <end position="57"/>
    </location>
</feature>
<keyword evidence="3" id="KW-1185">Reference proteome</keyword>
<reference evidence="2" key="1">
    <citation type="journal article" date="2020" name="Stud. Mycol.">
        <title>101 Dothideomycetes genomes: a test case for predicting lifestyles and emergence of pathogens.</title>
        <authorList>
            <person name="Haridas S."/>
            <person name="Albert R."/>
            <person name="Binder M."/>
            <person name="Bloem J."/>
            <person name="Labutti K."/>
            <person name="Salamov A."/>
            <person name="Andreopoulos B."/>
            <person name="Baker S."/>
            <person name="Barry K."/>
            <person name="Bills G."/>
            <person name="Bluhm B."/>
            <person name="Cannon C."/>
            <person name="Castanera R."/>
            <person name="Culley D."/>
            <person name="Daum C."/>
            <person name="Ezra D."/>
            <person name="Gonzalez J."/>
            <person name="Henrissat B."/>
            <person name="Kuo A."/>
            <person name="Liang C."/>
            <person name="Lipzen A."/>
            <person name="Lutzoni F."/>
            <person name="Magnuson J."/>
            <person name="Mondo S."/>
            <person name="Nolan M."/>
            <person name="Ohm R."/>
            <person name="Pangilinan J."/>
            <person name="Park H.-J."/>
            <person name="Ramirez L."/>
            <person name="Alfaro M."/>
            <person name="Sun H."/>
            <person name="Tritt A."/>
            <person name="Yoshinaga Y."/>
            <person name="Zwiers L.-H."/>
            <person name="Turgeon B."/>
            <person name="Goodwin S."/>
            <person name="Spatafora J."/>
            <person name="Crous P."/>
            <person name="Grigoriev I."/>
        </authorList>
    </citation>
    <scope>NUCLEOTIDE SEQUENCE</scope>
    <source>
        <strain evidence="2">CBS 119925</strain>
    </source>
</reference>